<name>A0A2G5SY19_9PELO</name>
<dbReference type="Proteomes" id="UP000230233">
    <property type="component" value="Chromosome X"/>
</dbReference>
<dbReference type="OrthoDB" id="5795560at2759"/>
<organism evidence="1 2">
    <name type="scientific">Caenorhabditis nigoni</name>
    <dbReference type="NCBI Taxonomy" id="1611254"/>
    <lineage>
        <taxon>Eukaryota</taxon>
        <taxon>Metazoa</taxon>
        <taxon>Ecdysozoa</taxon>
        <taxon>Nematoda</taxon>
        <taxon>Chromadorea</taxon>
        <taxon>Rhabditida</taxon>
        <taxon>Rhabditina</taxon>
        <taxon>Rhabditomorpha</taxon>
        <taxon>Rhabditoidea</taxon>
        <taxon>Rhabditidae</taxon>
        <taxon>Peloderinae</taxon>
        <taxon>Caenorhabditis</taxon>
    </lineage>
</organism>
<gene>
    <name evidence="1" type="primary">Cni-T08D10.3</name>
    <name evidence="1" type="synonym">Cnig_chr_X.g25298</name>
    <name evidence="1" type="ORF">B9Z55_025298</name>
</gene>
<reference evidence="2" key="1">
    <citation type="submission" date="2017-10" db="EMBL/GenBank/DDBJ databases">
        <title>Rapid genome shrinkage in a self-fertile nematode reveals novel sperm competition proteins.</title>
        <authorList>
            <person name="Yin D."/>
            <person name="Schwarz E.M."/>
            <person name="Thomas C.G."/>
            <person name="Felde R.L."/>
            <person name="Korf I.F."/>
            <person name="Cutter A.D."/>
            <person name="Schartner C.M."/>
            <person name="Ralston E.J."/>
            <person name="Meyer B.J."/>
            <person name="Haag E.S."/>
        </authorList>
    </citation>
    <scope>NUCLEOTIDE SEQUENCE [LARGE SCALE GENOMIC DNA]</scope>
    <source>
        <strain evidence="2">JU1422</strain>
    </source>
</reference>
<proteinExistence type="predicted"/>
<keyword evidence="2" id="KW-1185">Reference proteome</keyword>
<evidence type="ECO:0000313" key="2">
    <source>
        <dbReference type="Proteomes" id="UP000230233"/>
    </source>
</evidence>
<sequence length="253" mass="29310">MKQTLSLRLFSIEPNLSISFFSPNFFYFDFNNKVSRFADQFLDCRRHPIIMLAQPKSTEDFNERRFILTLNDLTEGRNVGCALQELARMKIPEQLAKRHRLIEKVIACRRNAYFEQIIDIIIRKNQKVARTDVVRKVRFAERKKPHISGLPAPIACFESTKMLAYPRFPLKGGPGIRHSVHSPFKIVGRFNPFARPPPTPQIHVPEALRKNPYLQNLYIKIVSEHASLEKIDNPTVDQVLDEMMLLNGPFHCG</sequence>
<protein>
    <submittedName>
        <fullName evidence="1">Uncharacterized protein</fullName>
    </submittedName>
</protein>
<comment type="caution">
    <text evidence="1">The sequence shown here is derived from an EMBL/GenBank/DDBJ whole genome shotgun (WGS) entry which is preliminary data.</text>
</comment>
<dbReference type="AlphaFoldDB" id="A0A2G5SY19"/>
<dbReference type="EMBL" id="PDUG01000006">
    <property type="protein sequence ID" value="PIC19937.1"/>
    <property type="molecule type" value="Genomic_DNA"/>
</dbReference>
<evidence type="ECO:0000313" key="1">
    <source>
        <dbReference type="EMBL" id="PIC19937.1"/>
    </source>
</evidence>
<accession>A0A2G5SY19</accession>